<dbReference type="EMBL" id="CAJHJT010000001">
    <property type="protein sequence ID" value="CAD6993498.1"/>
    <property type="molecule type" value="Genomic_DNA"/>
</dbReference>
<dbReference type="PANTHER" id="PTHR31927">
    <property type="entry name" value="FI07246P-RELATED-RELATED"/>
    <property type="match status" value="1"/>
</dbReference>
<dbReference type="GO" id="GO:0008010">
    <property type="term" value="F:structural constituent of chitin-based larval cuticle"/>
    <property type="evidence" value="ECO:0007669"/>
    <property type="project" value="TreeGrafter"/>
</dbReference>
<feature type="compositionally biased region" description="Low complexity" evidence="1">
    <location>
        <begin position="385"/>
        <end position="408"/>
    </location>
</feature>
<evidence type="ECO:0000256" key="1">
    <source>
        <dbReference type="SAM" id="MobiDB-lite"/>
    </source>
</evidence>
<evidence type="ECO:0000313" key="4">
    <source>
        <dbReference type="EMBL" id="CAD6993498.1"/>
    </source>
</evidence>
<feature type="signal peptide" evidence="2">
    <location>
        <begin position="1"/>
        <end position="16"/>
    </location>
</feature>
<accession>A0A811U563</accession>
<dbReference type="OrthoDB" id="6376010at2759"/>
<dbReference type="GO" id="GO:0040003">
    <property type="term" value="P:chitin-based cuticle development"/>
    <property type="evidence" value="ECO:0007669"/>
    <property type="project" value="TreeGrafter"/>
</dbReference>
<proteinExistence type="predicted"/>
<dbReference type="GO" id="GO:0062129">
    <property type="term" value="C:chitin-based extracellular matrix"/>
    <property type="evidence" value="ECO:0007669"/>
    <property type="project" value="TreeGrafter"/>
</dbReference>
<feature type="domain" description="DUF243" evidence="3">
    <location>
        <begin position="240"/>
        <end position="339"/>
    </location>
</feature>
<evidence type="ECO:0000313" key="5">
    <source>
        <dbReference type="Proteomes" id="UP000606786"/>
    </source>
</evidence>
<name>A0A811U563_CERCA</name>
<dbReference type="Proteomes" id="UP000606786">
    <property type="component" value="Unassembled WGS sequence"/>
</dbReference>
<reference evidence="4" key="1">
    <citation type="submission" date="2020-11" db="EMBL/GenBank/DDBJ databases">
        <authorList>
            <person name="Whitehead M."/>
        </authorList>
    </citation>
    <scope>NUCLEOTIDE SEQUENCE</scope>
    <source>
        <strain evidence="4">EGII</strain>
    </source>
</reference>
<gene>
    <name evidence="4" type="ORF">CCAP1982_LOCUS2311</name>
</gene>
<organism evidence="4 5">
    <name type="scientific">Ceratitis capitata</name>
    <name type="common">Mediterranean fruit fly</name>
    <name type="synonym">Tephritis capitata</name>
    <dbReference type="NCBI Taxonomy" id="7213"/>
    <lineage>
        <taxon>Eukaryota</taxon>
        <taxon>Metazoa</taxon>
        <taxon>Ecdysozoa</taxon>
        <taxon>Arthropoda</taxon>
        <taxon>Hexapoda</taxon>
        <taxon>Insecta</taxon>
        <taxon>Pterygota</taxon>
        <taxon>Neoptera</taxon>
        <taxon>Endopterygota</taxon>
        <taxon>Diptera</taxon>
        <taxon>Brachycera</taxon>
        <taxon>Muscomorpha</taxon>
        <taxon>Tephritoidea</taxon>
        <taxon>Tephritidae</taxon>
        <taxon>Ceratitis</taxon>
        <taxon>Ceratitis</taxon>
    </lineage>
</organism>
<protein>
    <submittedName>
        <fullName evidence="4">(Mediterranean fruit fly) hypothetical protein</fullName>
    </submittedName>
</protein>
<comment type="caution">
    <text evidence="4">The sequence shown here is derived from an EMBL/GenBank/DDBJ whole genome shotgun (WGS) entry which is preliminary data.</text>
</comment>
<feature type="chain" id="PRO_5032442628" evidence="2">
    <location>
        <begin position="17"/>
        <end position="449"/>
    </location>
</feature>
<dbReference type="Pfam" id="PF03103">
    <property type="entry name" value="DUF243"/>
    <property type="match status" value="1"/>
</dbReference>
<dbReference type="SMART" id="SM00690">
    <property type="entry name" value="DM5"/>
    <property type="match status" value="1"/>
</dbReference>
<evidence type="ECO:0000256" key="2">
    <source>
        <dbReference type="SAM" id="SignalP"/>
    </source>
</evidence>
<dbReference type="InterPro" id="IPR004145">
    <property type="entry name" value="DUF243"/>
</dbReference>
<feature type="region of interest" description="Disordered" evidence="1">
    <location>
        <begin position="385"/>
        <end position="422"/>
    </location>
</feature>
<dbReference type="AlphaFoldDB" id="A0A811U563"/>
<dbReference type="PANTHER" id="PTHR31927:SF2">
    <property type="entry name" value="FI07246P-RELATED"/>
    <property type="match status" value="1"/>
</dbReference>
<sequence>MRGFLILCAFVTVTTAAPQQGYQYGAQPVGGQLPHALPQSEVQYSAMTSQTTDFLKDLQTVMAVQSGNLAPNFASSTQHQVVANAGGAASARMSVGQPQARYLAPEPVPGVNSFHQQQVPHQQIPQQQVPLQPVPQQLVPQQQILQQHVPQQHVQQQNFLQHQVLQQVPQQRVPLQQVPQQEIPHQQFNFQQPQALQQQPEQLAQQLPLQRQAFALQHIPEPQQAQHLQQQKQQAPESETVISKRFYLHAAPEDDEGEVKQHHVTVGKPRKNYNVVFIKSSDKSSPKTSLKITPAVNEEKTVIYVLNKKHDATDIDTQVYEPVTSTAKPEVYFIKYKTAEEAAHAQQTIQAQYDALGGSTQVSNEGVAAESSVIGALEAAATTAKHTEAEAAAESAADDAAGASEATHSPPAAQTNEQQQAVQIPVVPAAGQSAVMHSQRSNCRVLSNR</sequence>
<keyword evidence="5" id="KW-1185">Reference proteome</keyword>
<keyword evidence="2" id="KW-0732">Signal</keyword>
<evidence type="ECO:0000259" key="3">
    <source>
        <dbReference type="SMART" id="SM00690"/>
    </source>
</evidence>